<comment type="caution">
    <text evidence="2">The sequence shown here is derived from an EMBL/GenBank/DDBJ whole genome shotgun (WGS) entry which is preliminary data.</text>
</comment>
<feature type="domain" description="ATPase AAA-type core" evidence="1">
    <location>
        <begin position="50"/>
        <end position="351"/>
    </location>
</feature>
<dbReference type="GO" id="GO:0005524">
    <property type="term" value="F:ATP binding"/>
    <property type="evidence" value="ECO:0007669"/>
    <property type="project" value="UniProtKB-KW"/>
</dbReference>
<dbReference type="AlphaFoldDB" id="A0A844FWN7"/>
<dbReference type="Gene3D" id="3.40.50.300">
    <property type="entry name" value="P-loop containing nucleotide triphosphate hydrolases"/>
    <property type="match status" value="1"/>
</dbReference>
<gene>
    <name evidence="2" type="ORF">FYJ85_01230</name>
</gene>
<evidence type="ECO:0000313" key="3">
    <source>
        <dbReference type="Proteomes" id="UP000435649"/>
    </source>
</evidence>
<dbReference type="InterPro" id="IPR003959">
    <property type="entry name" value="ATPase_AAA_core"/>
</dbReference>
<sequence length="413" mass="47393">MLIRFSVENFRSFRERNVFSLEMVGSKKFSDTNAFHCEGLSPKEKLLKSAIIYGANASGKSNLVRAITTMKYIVLQGGISGNAIQDLLEPFLLTEKNRQEPVVFEIEFIYNNRRYRYGFSCTNESIESEWLMEKRQRMRTLFIREKNTFTEKSSVFQELNAWNKVIENTHLSLSSEALFVSTAAKMFDGGICANVLDWFSQKLRVIVADDFESYYGNTLLALKEGKNTHEIARLIQKADLGITNLIHKIEEKPTTEENGKPKRHFNAQIGTEHTINGRAYTLDMFRHESEGTKKIFALSSFLIDVLKTGKTLLIDELDARLHPLLLKHMIELFHDENLNGAQLIATSHSPSMLTENNFRRDQIWFMDKKADGGSHLVSLADFTHIRGNYHRIVQDYLRGCFGGVPYIQDLKVN</sequence>
<protein>
    <submittedName>
        <fullName evidence="2">ATP-binding protein</fullName>
    </submittedName>
</protein>
<dbReference type="GO" id="GO:0016887">
    <property type="term" value="F:ATP hydrolysis activity"/>
    <property type="evidence" value="ECO:0007669"/>
    <property type="project" value="InterPro"/>
</dbReference>
<name>A0A844FWN7_9BACT</name>
<dbReference type="EMBL" id="VUNS01000001">
    <property type="protein sequence ID" value="MST95670.1"/>
    <property type="molecule type" value="Genomic_DNA"/>
</dbReference>
<dbReference type="Pfam" id="PF13304">
    <property type="entry name" value="AAA_21"/>
    <property type="match status" value="1"/>
</dbReference>
<dbReference type="PANTHER" id="PTHR40396">
    <property type="entry name" value="ATPASE-LIKE PROTEIN"/>
    <property type="match status" value="1"/>
</dbReference>
<keyword evidence="2" id="KW-0547">Nucleotide-binding</keyword>
<dbReference type="SUPFAM" id="SSF52540">
    <property type="entry name" value="P-loop containing nucleoside triphosphate hydrolases"/>
    <property type="match status" value="1"/>
</dbReference>
<accession>A0A844FWN7</accession>
<dbReference type="Proteomes" id="UP000435649">
    <property type="component" value="Unassembled WGS sequence"/>
</dbReference>
<keyword evidence="3" id="KW-1185">Reference proteome</keyword>
<dbReference type="InterPro" id="IPR027417">
    <property type="entry name" value="P-loop_NTPase"/>
</dbReference>
<keyword evidence="2" id="KW-0067">ATP-binding</keyword>
<evidence type="ECO:0000259" key="1">
    <source>
        <dbReference type="Pfam" id="PF13304"/>
    </source>
</evidence>
<evidence type="ECO:0000313" key="2">
    <source>
        <dbReference type="EMBL" id="MST95670.1"/>
    </source>
</evidence>
<reference evidence="2 3" key="1">
    <citation type="submission" date="2019-08" db="EMBL/GenBank/DDBJ databases">
        <title>In-depth cultivation of the pig gut microbiome towards novel bacterial diversity and tailored functional studies.</title>
        <authorList>
            <person name="Wylensek D."/>
            <person name="Hitch T.C.A."/>
            <person name="Clavel T."/>
        </authorList>
    </citation>
    <scope>NUCLEOTIDE SEQUENCE [LARGE SCALE GENOMIC DNA]</scope>
    <source>
        <strain evidence="2 3">BBE-744-WT-12</strain>
    </source>
</reference>
<dbReference type="PANTHER" id="PTHR40396:SF1">
    <property type="entry name" value="ATPASE AAA-TYPE CORE DOMAIN-CONTAINING PROTEIN"/>
    <property type="match status" value="1"/>
</dbReference>
<dbReference type="RefSeq" id="WP_154416736.1">
    <property type="nucleotide sequence ID" value="NZ_VUNS01000001.1"/>
</dbReference>
<proteinExistence type="predicted"/>
<organism evidence="2 3">
    <name type="scientific">Victivallis lenta</name>
    <dbReference type="NCBI Taxonomy" id="2606640"/>
    <lineage>
        <taxon>Bacteria</taxon>
        <taxon>Pseudomonadati</taxon>
        <taxon>Lentisphaerota</taxon>
        <taxon>Lentisphaeria</taxon>
        <taxon>Victivallales</taxon>
        <taxon>Victivallaceae</taxon>
        <taxon>Victivallis</taxon>
    </lineage>
</organism>